<evidence type="ECO:0000256" key="1">
    <source>
        <dbReference type="ARBA" id="ARBA00004196"/>
    </source>
</evidence>
<proteinExistence type="predicted"/>
<gene>
    <name evidence="7" type="ORF">JM658_06360</name>
</gene>
<dbReference type="Pfam" id="PF14289">
    <property type="entry name" value="DUF4369"/>
    <property type="match status" value="1"/>
</dbReference>
<dbReference type="PANTHER" id="PTHR42852:SF6">
    <property type="entry name" value="THIOL:DISULFIDE INTERCHANGE PROTEIN DSBE"/>
    <property type="match status" value="1"/>
</dbReference>
<dbReference type="Gene3D" id="3.40.30.10">
    <property type="entry name" value="Glutaredoxin"/>
    <property type="match status" value="1"/>
</dbReference>
<feature type="signal peptide" evidence="5">
    <location>
        <begin position="1"/>
        <end position="20"/>
    </location>
</feature>
<dbReference type="SUPFAM" id="SSF52833">
    <property type="entry name" value="Thioredoxin-like"/>
    <property type="match status" value="1"/>
</dbReference>
<dbReference type="PROSITE" id="PS51257">
    <property type="entry name" value="PROKAR_LIPOPROTEIN"/>
    <property type="match status" value="1"/>
</dbReference>
<evidence type="ECO:0000313" key="7">
    <source>
        <dbReference type="EMBL" id="MCF8714451.1"/>
    </source>
</evidence>
<evidence type="ECO:0000256" key="5">
    <source>
        <dbReference type="SAM" id="SignalP"/>
    </source>
</evidence>
<dbReference type="InterPro" id="IPR050553">
    <property type="entry name" value="Thioredoxin_ResA/DsbE_sf"/>
</dbReference>
<dbReference type="InterPro" id="IPR025380">
    <property type="entry name" value="DUF4369"/>
</dbReference>
<dbReference type="PROSITE" id="PS51352">
    <property type="entry name" value="THIOREDOXIN_2"/>
    <property type="match status" value="1"/>
</dbReference>
<dbReference type="PANTHER" id="PTHR42852">
    <property type="entry name" value="THIOL:DISULFIDE INTERCHANGE PROTEIN DSBE"/>
    <property type="match status" value="1"/>
</dbReference>
<dbReference type="InterPro" id="IPR013766">
    <property type="entry name" value="Thioredoxin_domain"/>
</dbReference>
<dbReference type="CDD" id="cd02966">
    <property type="entry name" value="TlpA_like_family"/>
    <property type="match status" value="1"/>
</dbReference>
<evidence type="ECO:0000256" key="4">
    <source>
        <dbReference type="ARBA" id="ARBA00023284"/>
    </source>
</evidence>
<sequence>MKKIGSIVLLLVALVACNKAEENTYKVTVSVDGVEDRKQVFLQKPIDGQRPEVVDTLEVLEGKFEFTGKTETPQLHYLFFEGVQGVLPIILEEGNINVTAYKDSLNFSKIEGSPSNEDFTSFIQGSRNIRTKISDIQKKGMEAQQAGDTLTMNTLRETFEEVQEEAKAYEYDFVETHKDSYISLLVIQQMMRTKSKTTEEIAALFNSLSDDVKKTEMGNTISKELEEANKLSVGAIAPDFSAPNPEGETISLKGSLGKVTILDFWAAWCKPCRAENPNLVKLYAEYHDKGLNVVGVSLDKTAEDWKKAIADDGLEWNHMSNLKFWQDPIAQLYNIRSIPATYILDENGKIIAKDLRGEALNSKIAGLLN</sequence>
<reference evidence="7 8" key="1">
    <citation type="submission" date="2021-01" db="EMBL/GenBank/DDBJ databases">
        <title>Genome sequencing of Joostella atrarenae M1-2 (= KCTC 23194).</title>
        <authorList>
            <person name="Zakaria M.R."/>
            <person name="Lam M.Q."/>
            <person name="Chong C.S."/>
        </authorList>
    </citation>
    <scope>NUCLEOTIDE SEQUENCE [LARGE SCALE GENOMIC DNA]</scope>
    <source>
        <strain evidence="7 8">M1-2</strain>
    </source>
</reference>
<keyword evidence="3" id="KW-1015">Disulfide bond</keyword>
<dbReference type="EMBL" id="JAETXX010000002">
    <property type="protein sequence ID" value="MCF8714451.1"/>
    <property type="molecule type" value="Genomic_DNA"/>
</dbReference>
<organism evidence="7 8">
    <name type="scientific">Joostella atrarenae</name>
    <dbReference type="NCBI Taxonomy" id="679257"/>
    <lineage>
        <taxon>Bacteria</taxon>
        <taxon>Pseudomonadati</taxon>
        <taxon>Bacteroidota</taxon>
        <taxon>Flavobacteriia</taxon>
        <taxon>Flavobacteriales</taxon>
        <taxon>Flavobacteriaceae</taxon>
        <taxon>Joostella</taxon>
    </lineage>
</organism>
<comment type="subcellular location">
    <subcellularLocation>
        <location evidence="1">Cell envelope</location>
    </subcellularLocation>
</comment>
<dbReference type="InterPro" id="IPR036249">
    <property type="entry name" value="Thioredoxin-like_sf"/>
</dbReference>
<feature type="chain" id="PRO_5045286658" evidence="5">
    <location>
        <begin position="21"/>
        <end position="369"/>
    </location>
</feature>
<dbReference type="Pfam" id="PF00578">
    <property type="entry name" value="AhpC-TSA"/>
    <property type="match status" value="1"/>
</dbReference>
<evidence type="ECO:0000256" key="2">
    <source>
        <dbReference type="ARBA" id="ARBA00022748"/>
    </source>
</evidence>
<comment type="caution">
    <text evidence="7">The sequence shown here is derived from an EMBL/GenBank/DDBJ whole genome shotgun (WGS) entry which is preliminary data.</text>
</comment>
<name>A0ABS9J1Z8_9FLAO</name>
<evidence type="ECO:0000256" key="3">
    <source>
        <dbReference type="ARBA" id="ARBA00023157"/>
    </source>
</evidence>
<keyword evidence="8" id="KW-1185">Reference proteome</keyword>
<dbReference type="Proteomes" id="UP000829517">
    <property type="component" value="Unassembled WGS sequence"/>
</dbReference>
<feature type="domain" description="Thioredoxin" evidence="6">
    <location>
        <begin position="231"/>
        <end position="369"/>
    </location>
</feature>
<dbReference type="RefSeq" id="WP_236958410.1">
    <property type="nucleotide sequence ID" value="NZ_JAETXX010000002.1"/>
</dbReference>
<keyword evidence="4" id="KW-0676">Redox-active center</keyword>
<keyword evidence="2" id="KW-0201">Cytochrome c-type biogenesis</keyword>
<protein>
    <submittedName>
        <fullName evidence="7">AhpC/TSA family protein</fullName>
    </submittedName>
</protein>
<dbReference type="InterPro" id="IPR000866">
    <property type="entry name" value="AhpC/TSA"/>
</dbReference>
<keyword evidence="5" id="KW-0732">Signal</keyword>
<evidence type="ECO:0000259" key="6">
    <source>
        <dbReference type="PROSITE" id="PS51352"/>
    </source>
</evidence>
<accession>A0ABS9J1Z8</accession>
<evidence type="ECO:0000313" key="8">
    <source>
        <dbReference type="Proteomes" id="UP000829517"/>
    </source>
</evidence>